<dbReference type="RefSeq" id="WP_138229323.1">
    <property type="nucleotide sequence ID" value="NZ_AP022577.1"/>
</dbReference>
<name>A0ABN5YMC6_9MYCO</name>
<dbReference type="InterPro" id="IPR005805">
    <property type="entry name" value="Rieske_Fe-S_prot_C"/>
</dbReference>
<dbReference type="SUPFAM" id="SSF50022">
    <property type="entry name" value="ISP domain"/>
    <property type="match status" value="1"/>
</dbReference>
<feature type="region of interest" description="Disordered" evidence="10">
    <location>
        <begin position="41"/>
        <end position="65"/>
    </location>
</feature>
<evidence type="ECO:0000313" key="13">
    <source>
        <dbReference type="Proteomes" id="UP000465609"/>
    </source>
</evidence>
<keyword evidence="13" id="KW-1185">Reference proteome</keyword>
<reference evidence="12 13" key="1">
    <citation type="journal article" date="2019" name="Emerg. Microbes Infect.">
        <title>Comprehensive subspecies identification of 175 nontuberculous mycobacteria species based on 7547 genomic profiles.</title>
        <authorList>
            <person name="Matsumoto Y."/>
            <person name="Kinjo T."/>
            <person name="Motooka D."/>
            <person name="Nabeya D."/>
            <person name="Jung N."/>
            <person name="Uechi K."/>
            <person name="Horii T."/>
            <person name="Iida T."/>
            <person name="Fujita J."/>
            <person name="Nakamura S."/>
        </authorList>
    </citation>
    <scope>NUCLEOTIDE SEQUENCE [LARGE SCALE GENOMIC DNA]</scope>
    <source>
        <strain evidence="12 13">JCM 15296</strain>
    </source>
</reference>
<evidence type="ECO:0000256" key="8">
    <source>
        <dbReference type="ARBA" id="ARBA00029586"/>
    </source>
</evidence>
<keyword evidence="5" id="KW-0408">Iron</keyword>
<feature type="domain" description="Rieske" evidence="11">
    <location>
        <begin position="61"/>
        <end position="153"/>
    </location>
</feature>
<comment type="cofactor">
    <cofactor evidence="9">
        <name>[2Fe-2S] cluster</name>
        <dbReference type="ChEBI" id="CHEBI:190135"/>
    </cofactor>
</comment>
<dbReference type="InterPro" id="IPR017941">
    <property type="entry name" value="Rieske_2Fe-2S"/>
</dbReference>
<dbReference type="PRINTS" id="PR00162">
    <property type="entry name" value="RIESKE"/>
</dbReference>
<dbReference type="Pfam" id="PF00355">
    <property type="entry name" value="Rieske"/>
    <property type="match status" value="1"/>
</dbReference>
<feature type="compositionally biased region" description="Low complexity" evidence="10">
    <location>
        <begin position="51"/>
        <end position="65"/>
    </location>
</feature>
<evidence type="ECO:0000256" key="5">
    <source>
        <dbReference type="ARBA" id="ARBA00023004"/>
    </source>
</evidence>
<evidence type="ECO:0000256" key="10">
    <source>
        <dbReference type="SAM" id="MobiDB-lite"/>
    </source>
</evidence>
<sequence>MAGSEHGGEPDHRPTAASRRGVLIGVGAIGAGVVLAACGGKDSGSPAGQPTSSDTTATAASTSVKTADVPVGGGAILKEAKIVVTQPTAGEFKAFSAVCTHRQCTVSKVADGTIDCPCHGSEYSAVDGSVVKGPAEKPLAPKTVTVAGDTVTVT</sequence>
<keyword evidence="4" id="KW-0479">Metal-binding</keyword>
<proteinExistence type="predicted"/>
<evidence type="ECO:0000256" key="6">
    <source>
        <dbReference type="ARBA" id="ARBA00023014"/>
    </source>
</evidence>
<accession>A0ABN5YMC6</accession>
<dbReference type="InterPro" id="IPR036922">
    <property type="entry name" value="Rieske_2Fe-2S_sf"/>
</dbReference>
<evidence type="ECO:0000256" key="2">
    <source>
        <dbReference type="ARBA" id="ARBA00015816"/>
    </source>
</evidence>
<gene>
    <name evidence="12" type="ORF">MAUB_05910</name>
</gene>
<dbReference type="InterPro" id="IPR014349">
    <property type="entry name" value="Rieske_Fe-S_prot"/>
</dbReference>
<organism evidence="12 13">
    <name type="scientific">Mycolicibacterium aubagnense</name>
    <dbReference type="NCBI Taxonomy" id="319707"/>
    <lineage>
        <taxon>Bacteria</taxon>
        <taxon>Bacillati</taxon>
        <taxon>Actinomycetota</taxon>
        <taxon>Actinomycetes</taxon>
        <taxon>Mycobacteriales</taxon>
        <taxon>Mycobacteriaceae</taxon>
        <taxon>Mycolicibacterium</taxon>
    </lineage>
</organism>
<dbReference type="EMBL" id="AP022577">
    <property type="protein sequence ID" value="BBX82718.1"/>
    <property type="molecule type" value="Genomic_DNA"/>
</dbReference>
<comment type="function">
    <text evidence="1">Iron-sulfur subunit of the cytochrome bc1 complex, an essential component of the respiratory electron transport chain required for ATP synthesis. The bc1 complex catalyzes the oxidation of menaquinol and the reduction of cytochrome c in the respiratory chain. The bc1 complex operates through a Q-cycle mechanism that couples electron transfer to generation of the proton gradient that drives ATP synthesis.</text>
</comment>
<evidence type="ECO:0000256" key="9">
    <source>
        <dbReference type="ARBA" id="ARBA00034078"/>
    </source>
</evidence>
<keyword evidence="3" id="KW-0001">2Fe-2S</keyword>
<dbReference type="PANTHER" id="PTHR10134">
    <property type="entry name" value="CYTOCHROME B-C1 COMPLEX SUBUNIT RIESKE, MITOCHONDRIAL"/>
    <property type="match status" value="1"/>
</dbReference>
<dbReference type="PROSITE" id="PS51296">
    <property type="entry name" value="RIESKE"/>
    <property type="match status" value="1"/>
</dbReference>
<evidence type="ECO:0000256" key="4">
    <source>
        <dbReference type="ARBA" id="ARBA00022723"/>
    </source>
</evidence>
<keyword evidence="6" id="KW-0411">Iron-sulfur</keyword>
<dbReference type="CDD" id="cd03467">
    <property type="entry name" value="Rieske"/>
    <property type="match status" value="1"/>
</dbReference>
<protein>
    <recommendedName>
        <fullName evidence="2">Cytochrome bc1 complex Rieske iron-sulfur subunit</fullName>
    </recommendedName>
    <alternativeName>
        <fullName evidence="8">Cytochrome bc1 reductase complex subunit QcrA</fullName>
    </alternativeName>
</protein>
<keyword evidence="7" id="KW-1015">Disulfide bond</keyword>
<evidence type="ECO:0000256" key="7">
    <source>
        <dbReference type="ARBA" id="ARBA00023157"/>
    </source>
</evidence>
<evidence type="ECO:0000256" key="3">
    <source>
        <dbReference type="ARBA" id="ARBA00022714"/>
    </source>
</evidence>
<dbReference type="Proteomes" id="UP000465609">
    <property type="component" value="Chromosome"/>
</dbReference>
<evidence type="ECO:0000259" key="11">
    <source>
        <dbReference type="PROSITE" id="PS51296"/>
    </source>
</evidence>
<evidence type="ECO:0000256" key="1">
    <source>
        <dbReference type="ARBA" id="ARBA00002494"/>
    </source>
</evidence>
<dbReference type="Gene3D" id="2.102.10.10">
    <property type="entry name" value="Rieske [2Fe-2S] iron-sulphur domain"/>
    <property type="match status" value="1"/>
</dbReference>
<evidence type="ECO:0000313" key="12">
    <source>
        <dbReference type="EMBL" id="BBX82718.1"/>
    </source>
</evidence>